<reference evidence="1" key="1">
    <citation type="journal article" date="2023" name="Insect Mol. Biol.">
        <title>Genome sequencing provides insights into the evolution of gene families encoding plant cell wall-degrading enzymes in longhorned beetles.</title>
        <authorList>
            <person name="Shin N.R."/>
            <person name="Okamura Y."/>
            <person name="Kirsch R."/>
            <person name="Pauchet Y."/>
        </authorList>
    </citation>
    <scope>NUCLEOTIDE SEQUENCE</scope>
    <source>
        <strain evidence="1">MMC_N1</strain>
    </source>
</reference>
<sequence>MYVKRAAGCKNSTFVCSTNGLTNLKDSMKQYEILSMVLATKTKFIYKFSIKQSRTVNVIMVENNQNVANHKEYVYSNAELTDMLFVYGAAKENNLV</sequence>
<gene>
    <name evidence="1" type="ORF">NQ317_015390</name>
</gene>
<evidence type="ECO:0000313" key="1">
    <source>
        <dbReference type="EMBL" id="KAJ8977215.1"/>
    </source>
</evidence>
<protein>
    <submittedName>
        <fullName evidence="1">Uncharacterized protein</fullName>
    </submittedName>
</protein>
<accession>A0ABQ9JG74</accession>
<keyword evidence="2" id="KW-1185">Reference proteome</keyword>
<organism evidence="1 2">
    <name type="scientific">Molorchus minor</name>
    <dbReference type="NCBI Taxonomy" id="1323400"/>
    <lineage>
        <taxon>Eukaryota</taxon>
        <taxon>Metazoa</taxon>
        <taxon>Ecdysozoa</taxon>
        <taxon>Arthropoda</taxon>
        <taxon>Hexapoda</taxon>
        <taxon>Insecta</taxon>
        <taxon>Pterygota</taxon>
        <taxon>Neoptera</taxon>
        <taxon>Endopterygota</taxon>
        <taxon>Coleoptera</taxon>
        <taxon>Polyphaga</taxon>
        <taxon>Cucujiformia</taxon>
        <taxon>Chrysomeloidea</taxon>
        <taxon>Cerambycidae</taxon>
        <taxon>Lamiinae</taxon>
        <taxon>Monochamini</taxon>
        <taxon>Molorchus</taxon>
    </lineage>
</organism>
<evidence type="ECO:0000313" key="2">
    <source>
        <dbReference type="Proteomes" id="UP001162164"/>
    </source>
</evidence>
<dbReference type="EMBL" id="JAPWTJ010000574">
    <property type="protein sequence ID" value="KAJ8977215.1"/>
    <property type="molecule type" value="Genomic_DNA"/>
</dbReference>
<proteinExistence type="predicted"/>
<comment type="caution">
    <text evidence="1">The sequence shown here is derived from an EMBL/GenBank/DDBJ whole genome shotgun (WGS) entry which is preliminary data.</text>
</comment>
<name>A0ABQ9JG74_9CUCU</name>
<dbReference type="Proteomes" id="UP001162164">
    <property type="component" value="Unassembled WGS sequence"/>
</dbReference>